<feature type="region of interest" description="Disordered" evidence="1">
    <location>
        <begin position="2846"/>
        <end position="2881"/>
    </location>
</feature>
<feature type="compositionally biased region" description="Polar residues" evidence="1">
    <location>
        <begin position="1928"/>
        <end position="1937"/>
    </location>
</feature>
<feature type="region of interest" description="Disordered" evidence="1">
    <location>
        <begin position="1637"/>
        <end position="1656"/>
    </location>
</feature>
<feature type="region of interest" description="Disordered" evidence="1">
    <location>
        <begin position="1818"/>
        <end position="1840"/>
    </location>
</feature>
<feature type="region of interest" description="Disordered" evidence="1">
    <location>
        <begin position="2324"/>
        <end position="2366"/>
    </location>
</feature>
<feature type="compositionally biased region" description="Basic and acidic residues" evidence="1">
    <location>
        <begin position="2266"/>
        <end position="2279"/>
    </location>
</feature>
<feature type="compositionally biased region" description="Basic and acidic residues" evidence="1">
    <location>
        <begin position="1692"/>
        <end position="1701"/>
    </location>
</feature>
<feature type="compositionally biased region" description="Polar residues" evidence="1">
    <location>
        <begin position="2486"/>
        <end position="2505"/>
    </location>
</feature>
<sequence length="3229" mass="354379">MKPEENQRDVITRRRPTVHWNPNDDLKMTTLDHIIVKPKESIVANTPHCSSTTVRYGESPGELRKIHNLDSLLPMKHCESSFRTELSKDHIPVICKFRPESVKTESSSPTVRSHWCPGEAAAISNLNTYTAVKPLGTDLTVSPENCSPQNPMNMNVNCPVNVNSNLILPVVDSKWGLRASGGGKSPVSLENNVKEPITESPAIVCCPILDMLYTNLSEDRMASKTKTQDPLEVERYGRPPEVQPEEGPKAHLPWETPVAVKSQQYLKHNMQNSNMYHHAVVNPHSSSIMLIGAPQEDLNNLNMDISWAMRPGEILARTEAHWRSVEALSQTDTPAVKCEHSDPKVTPEKGHVTIRPFVNPENNVMKSSLDISAGVRFHGSPTEIRTEAQPKEARTQRCAVTNEEYHTQEFMRETNPVAIETQKLPIDLRYHWSPKDDTESLKLQSTISNRFQGNPVDVQPLTNDLPVGQCETPVSIRSCNGPTAVTPHDCPVAMPHEEDTGEDLRSSDWDNHVKYPMNLLGVESQRCSLNQSLEESLSISRYPEIPEDNLQQPNFIWPTDSWIHGNPIAVRPGVSSGNDLEHLELHSPADIQSQGSSVRFRTIINNSQFRTRESPVTISSCNSLTTVKHEDIFDDDLNYPNQDNLVVMRPCGNPVGISPQGNSTADRPRGKAVNVAPVRSSIEHLNIKENLQRNPSEVSCAEGFATVDPEENLSKSKVHSPMDVRQLDCPVKVKTEGSNVVVNRLDDIEKYYGVIRMRLNGHHEAIRCHDIAVQVNPLEGECQNNDAIIIPTESAVDEQLSQVRLNGNDAEFKPQGTVLVTTAGNPEEDPKAAINVSITIILPSKKTAEENCLKVQPQENLMENPTPNLLSKPARISGNLISVNPCVSPTDLRPMSNPLALDSHESSMSVPHVKGYGEGLLMNTQENPEAVGLCGSPIKVQPQQSMAVNNSREGQTSNLIKSGAGTLDASFLEASSERGMTIFRCQECTEEDLEKPNLANAEAVCIDKNNLSVRPKEATKNEQSQTSAEVNQEKCPIAVRAQKNHLATASPMCHGTHSMNSNLDTPLAVTSQVSDVAVAVEDSGGELKSNIDDLLADSHQRVVNKDTCNKGTVECQQKLNLNRSGASSYQRGLLEVNTAVASHGNSEEDLNIMVRFYHNRPKFKPQVVIKPKSSAVASKHQKSTFKANSVESVTTVRSHWNSLHQINNSNIYSVIEDNQDKIPAVEELQENVTSGYDSHTSNLSQPVDIRLNQSHTGVKLKDVPVGDIPQVSDAEDRHYGNPTTFELQKHLLTFKPEDKAGSSSEDPSGLESQGSLSEVSVQWSSDKELSKSNLKSFATVSHQGSDTTTTTGNTSRDLKKSSVTNLIDSTPQENTDLRKPNLSNPLERQYRGRRLEAGSEESLTIVRSDGNPETQLNNSNVYGIEEAQLDDLSIKTEFQENSIETMSGDDSDFSDPKSSEGINPNENQVGINPKHVSVGNMPQWSYMDVRHSESPATFMPQESPMELKSDGGTSSGRPAEAAVERSLSAGTARWSSDEELKQSKLNSLAAGNDEVTIVTVMSEGTARDNLMGSNAASSINVTSKQNTDLTELKLNSPTSRNYPGSSSQVNDKEDRYHGYTEQQLNSSIIPGTVVRREDIPVIEKPQGNSTDVTSGDDSIMLNGNGLVDVSHNQSHTQVKLRHVPAGDTSQVSHREVRHHENPNVLKSQQGSFPGRSEDSAKTDSLPESPSVLDSQSGLGIISAQWNIDENLKKRYLKNLIAGSLQGNVAIMRPESSPRLERRTSNINNPIEATPEESADTIRQNINILAVEKHQGSSLKIKTDDSRSQISSLGNSRQQLNNTDIQGPVEVRHDISVGGKHQENLTSGHDSDIFGQTVPEDVKVNQNHKGLKPKHDHMGNTPQKSYIDVRLNRNSIKQMPQKSPRAFKSNDSPQSETPFGSPAAIASEESLASGVPQRSLDEELKKSHQNNLRAVSQLQRGGTITPESTAGEDVRPPKLATSTNVTPNKRNNLEELDLNSSAAGKYQASPWKVGSEDGRRSRGSFGQQLGNLNIDNILEFRRHDSAIEESQGNLFKVIYREDSEMSISGIPQVISLKSSHAAISLVQLSIFRTPQRSHIDVSSKEDPAEFMPPGIPSVQKLDNLNIQRRVEVSRNEIATKAKPEENPINVTSVDDSQLTILNHYINVSFPQTHKGIKRKYVPVPGTSQMSQVEVKQHGSPTDINHHLGPAADQPEGNPKPSSPPGSPSEPVSQSSFDTISAQWSSDEEIKKSNLKRHTEGKLQGSADPISSEISPTEDLRTSNLGSTTEVTPMRITDLRRLSINSLGGGKHQGSSLRVNSEERLTTVRSRRNSGQQRKRSIREEAKQENISIAVNPQENLIEAMTGDDSDALGLSNLKDISLKASYADISLTHSFVGSTIQGSYIDVRLNRSPTKRVPQESPMVLKLEVSPQSETPFGSPAAIASEESPASGVPQRSLEEELKKSHQNNLRAVSQLQRGVTITPESTAGEDVRPPKLATSTNATPNKTNNLEELDLNSSAAGKYQASPWKVSSEDGLRSRGSFEQQLGNLNIDDILEVRRRVSVIHKSQANLFNLIDREDSEMSILSSRDLIRLKSSHGDINLVHLSIFSTPQRSHIDVNLNADPAEFIPQESLLTFKADGSTNGGPPFWNPAANTSKSLGIETTQWSSDEERNMSNVKARLAGILQDSIVTITPERTTSDLSKLIVDSSIRSTSKDSADLRKLNLNNHVEGKYQEDPLTVNPEKHIMAARQKLNKSNLHGKVELARDIIPVVGKHQVNPVDLTSGEKSKMLNLNHPADGSLSHAHADIGFQDDPVLSPLQMSYSKGEHNGSDTMFRSQQGSAAVRSESHSKADLSPENPFGIDSLSSHGTISAQWSPKEDLKKTNLSFAEVSHRGSAIMMRPDQKRSSNVYSPAAIGPEGSKEYMGRKSFARPIRRKYRKIPLEVNPEESWTTVRAHGSTREDLINNLEEINLEGDAAEVNHEVLTLAKSPLGFSGAVRLENDSAKSYHNNPEDVKISESHAEFTSNQTPAADPPPRSHIALRHNSDPVKITLEGTAVPSRHQENTLGNIFHRDLLDVISDRTQDSAAPLFGAEASLRNSSFAIIEDEHLGKDKKKINHHGPGEVTSQRKPVAVRSKNSYLEVGPASDVVASDLSIGEVRPDFSTEQAMGELNIGEVKSNLSFGELAVEINIGESRSDWSIGEVKFDVG</sequence>
<comment type="caution">
    <text evidence="2">The sequence shown here is derived from an EMBL/GenBank/DDBJ whole genome shotgun (WGS) entry which is preliminary data.</text>
</comment>
<feature type="compositionally biased region" description="Polar residues" evidence="1">
    <location>
        <begin position="1460"/>
        <end position="1470"/>
    </location>
</feature>
<dbReference type="Proteomes" id="UP000288216">
    <property type="component" value="Unassembled WGS sequence"/>
</dbReference>
<feature type="region of interest" description="Disordered" evidence="1">
    <location>
        <begin position="2026"/>
        <end position="2045"/>
    </location>
</feature>
<feature type="region of interest" description="Disordered" evidence="1">
    <location>
        <begin position="1594"/>
        <end position="1614"/>
    </location>
</feature>
<feature type="region of interest" description="Disordered" evidence="1">
    <location>
        <begin position="1297"/>
        <end position="1323"/>
    </location>
</feature>
<feature type="region of interest" description="Disordered" evidence="1">
    <location>
        <begin position="1917"/>
        <end position="1940"/>
    </location>
</feature>
<feature type="region of interest" description="Disordered" evidence="1">
    <location>
        <begin position="1444"/>
        <end position="1472"/>
    </location>
</feature>
<feature type="region of interest" description="Disordered" evidence="1">
    <location>
        <begin position="1496"/>
        <end position="1539"/>
    </location>
</feature>
<protein>
    <submittedName>
        <fullName evidence="2">Uncharacterized protein</fullName>
    </submittedName>
</protein>
<feature type="region of interest" description="Disordered" evidence="1">
    <location>
        <begin position="2206"/>
        <end position="2312"/>
    </location>
</feature>
<dbReference type="EMBL" id="BFAA01007633">
    <property type="protein sequence ID" value="GCB61308.1"/>
    <property type="molecule type" value="Genomic_DNA"/>
</dbReference>
<name>A0A401NK98_SCYTO</name>
<feature type="region of interest" description="Disordered" evidence="1">
    <location>
        <begin position="222"/>
        <end position="251"/>
    </location>
</feature>
<feature type="compositionally biased region" description="Polar residues" evidence="1">
    <location>
        <begin position="1594"/>
        <end position="1609"/>
    </location>
</feature>
<feature type="compositionally biased region" description="Basic and acidic residues" evidence="1">
    <location>
        <begin position="1388"/>
        <end position="1397"/>
    </location>
</feature>
<feature type="compositionally biased region" description="Basic and acidic residues" evidence="1">
    <location>
        <begin position="222"/>
        <end position="238"/>
    </location>
</feature>
<feature type="compositionally biased region" description="Polar residues" evidence="1">
    <location>
        <begin position="1725"/>
        <end position="1734"/>
    </location>
</feature>
<feature type="compositionally biased region" description="Low complexity" evidence="1">
    <location>
        <begin position="2458"/>
        <end position="2470"/>
    </location>
</feature>
<reference evidence="2 3" key="1">
    <citation type="journal article" date="2018" name="Nat. Ecol. Evol.">
        <title>Shark genomes provide insights into elasmobranch evolution and the origin of vertebrates.</title>
        <authorList>
            <person name="Hara Y"/>
            <person name="Yamaguchi K"/>
            <person name="Onimaru K"/>
            <person name="Kadota M"/>
            <person name="Koyanagi M"/>
            <person name="Keeley SD"/>
            <person name="Tatsumi K"/>
            <person name="Tanaka K"/>
            <person name="Motone F"/>
            <person name="Kageyama Y"/>
            <person name="Nozu R"/>
            <person name="Adachi N"/>
            <person name="Nishimura O"/>
            <person name="Nakagawa R"/>
            <person name="Tanegashima C"/>
            <person name="Kiyatake I"/>
            <person name="Matsumoto R"/>
            <person name="Murakumo K"/>
            <person name="Nishida K"/>
            <person name="Terakita A"/>
            <person name="Kuratani S"/>
            <person name="Sato K"/>
            <person name="Hyodo S Kuraku.S."/>
        </authorList>
    </citation>
    <scope>NUCLEOTIDE SEQUENCE [LARGE SCALE GENOMIC DNA]</scope>
</reference>
<evidence type="ECO:0000313" key="3">
    <source>
        <dbReference type="Proteomes" id="UP000288216"/>
    </source>
</evidence>
<feature type="compositionally biased region" description="Polar residues" evidence="1">
    <location>
        <begin position="1827"/>
        <end position="1840"/>
    </location>
</feature>
<feature type="compositionally biased region" description="Polar residues" evidence="1">
    <location>
        <begin position="1646"/>
        <end position="1656"/>
    </location>
</feature>
<feature type="region of interest" description="Disordered" evidence="1">
    <location>
        <begin position="1340"/>
        <end position="1417"/>
    </location>
</feature>
<feature type="region of interest" description="Disordered" evidence="1">
    <location>
        <begin position="1680"/>
        <end position="1734"/>
    </location>
</feature>
<keyword evidence="3" id="KW-1185">Reference proteome</keyword>
<evidence type="ECO:0000313" key="2">
    <source>
        <dbReference type="EMBL" id="GCB61308.1"/>
    </source>
</evidence>
<organism evidence="2 3">
    <name type="scientific">Scyliorhinus torazame</name>
    <name type="common">Cloudy catshark</name>
    <name type="synonym">Catulus torazame</name>
    <dbReference type="NCBI Taxonomy" id="75743"/>
    <lineage>
        <taxon>Eukaryota</taxon>
        <taxon>Metazoa</taxon>
        <taxon>Chordata</taxon>
        <taxon>Craniata</taxon>
        <taxon>Vertebrata</taxon>
        <taxon>Chondrichthyes</taxon>
        <taxon>Elasmobranchii</taxon>
        <taxon>Galeomorphii</taxon>
        <taxon>Galeoidea</taxon>
        <taxon>Carcharhiniformes</taxon>
        <taxon>Scyliorhinidae</taxon>
        <taxon>Scyliorhinus</taxon>
    </lineage>
</organism>
<feature type="compositionally biased region" description="Polar residues" evidence="1">
    <location>
        <begin position="2517"/>
        <end position="2538"/>
    </location>
</feature>
<gene>
    <name evidence="2" type="ORF">scyTo_0014315</name>
</gene>
<dbReference type="OrthoDB" id="10574085at2759"/>
<feature type="region of interest" description="Disordered" evidence="1">
    <location>
        <begin position="2448"/>
        <end position="2538"/>
    </location>
</feature>
<accession>A0A401NK98</accession>
<feature type="compositionally biased region" description="Polar residues" evidence="1">
    <location>
        <begin position="1968"/>
        <end position="1987"/>
    </location>
</feature>
<feature type="compositionally biased region" description="Polar residues" evidence="1">
    <location>
        <begin position="1999"/>
        <end position="2009"/>
    </location>
</feature>
<proteinExistence type="predicted"/>
<feature type="region of interest" description="Disordered" evidence="1">
    <location>
        <begin position="1962"/>
        <end position="2011"/>
    </location>
</feature>
<feature type="compositionally biased region" description="Polar residues" evidence="1">
    <location>
        <begin position="1301"/>
        <end position="1323"/>
    </location>
</feature>
<evidence type="ECO:0000256" key="1">
    <source>
        <dbReference type="SAM" id="MobiDB-lite"/>
    </source>
</evidence>
<dbReference type="OMA" id="TIFRCQE"/>
<feature type="compositionally biased region" description="Polar residues" evidence="1">
    <location>
        <begin position="1361"/>
        <end position="1374"/>
    </location>
</feature>
<feature type="compositionally biased region" description="Polar residues" evidence="1">
    <location>
        <begin position="2206"/>
        <end position="2221"/>
    </location>
</feature>
<feature type="compositionally biased region" description="Polar residues" evidence="1">
    <location>
        <begin position="2300"/>
        <end position="2309"/>
    </location>
</feature>
<feature type="compositionally biased region" description="Polar residues" evidence="1">
    <location>
        <begin position="2851"/>
        <end position="2861"/>
    </location>
</feature>
<feature type="compositionally biased region" description="Basic residues" evidence="1">
    <location>
        <begin position="2347"/>
        <end position="2359"/>
    </location>
</feature>